<feature type="binding site" evidence="17">
    <location>
        <position position="329"/>
    </location>
    <ligand>
        <name>(6S)-NADPHX</name>
        <dbReference type="ChEBI" id="CHEBI:64076"/>
    </ligand>
</feature>
<evidence type="ECO:0000256" key="17">
    <source>
        <dbReference type="HAMAP-Rule" id="MF_01965"/>
    </source>
</evidence>
<comment type="catalytic activity">
    <reaction evidence="16 17 19">
        <text>(6S)-NADPHX + ADP = AMP + phosphate + NADPH + H(+)</text>
        <dbReference type="Rhea" id="RHEA:32235"/>
        <dbReference type="ChEBI" id="CHEBI:15378"/>
        <dbReference type="ChEBI" id="CHEBI:43474"/>
        <dbReference type="ChEBI" id="CHEBI:57783"/>
        <dbReference type="ChEBI" id="CHEBI:64076"/>
        <dbReference type="ChEBI" id="CHEBI:456215"/>
        <dbReference type="ChEBI" id="CHEBI:456216"/>
        <dbReference type="EC" id="4.2.1.136"/>
    </reaction>
</comment>
<accession>A0A0G9MZ86</accession>
<evidence type="ECO:0000256" key="15">
    <source>
        <dbReference type="ARBA" id="ARBA00048238"/>
    </source>
</evidence>
<comment type="similarity">
    <text evidence="3 19">In the N-terminal section; belongs to the NnrE/AIBP family.</text>
</comment>
<dbReference type="InterPro" id="IPR000631">
    <property type="entry name" value="CARKD"/>
</dbReference>
<keyword evidence="6 17" id="KW-0547">Nucleotide-binding</keyword>
<dbReference type="GO" id="GO:0046872">
    <property type="term" value="F:metal ion binding"/>
    <property type="evidence" value="ECO:0007669"/>
    <property type="project" value="UniProtKB-UniRule"/>
</dbReference>
<dbReference type="HAMAP" id="MF_01966">
    <property type="entry name" value="NADHX_epimerase"/>
    <property type="match status" value="1"/>
</dbReference>
<feature type="binding site" evidence="18">
    <location>
        <position position="134"/>
    </location>
    <ligand>
        <name>(6S)-NADPHX</name>
        <dbReference type="ChEBI" id="CHEBI:64076"/>
    </ligand>
</feature>
<evidence type="ECO:0000256" key="2">
    <source>
        <dbReference type="ARBA" id="ARBA00000909"/>
    </source>
</evidence>
<dbReference type="EC" id="4.2.1.136" evidence="19"/>
<comment type="subunit">
    <text evidence="17">Homotetramer.</text>
</comment>
<keyword evidence="11 18" id="KW-0413">Isomerase</keyword>
<dbReference type="GO" id="GO:0046496">
    <property type="term" value="P:nicotinamide nucleotide metabolic process"/>
    <property type="evidence" value="ECO:0007669"/>
    <property type="project" value="UniProtKB-UniRule"/>
</dbReference>
<evidence type="ECO:0000256" key="12">
    <source>
        <dbReference type="ARBA" id="ARBA00023239"/>
    </source>
</evidence>
<dbReference type="PROSITE" id="PS51385">
    <property type="entry name" value="YJEF_N"/>
    <property type="match status" value="1"/>
</dbReference>
<keyword evidence="5 18" id="KW-0479">Metal-binding</keyword>
<dbReference type="Pfam" id="PF01256">
    <property type="entry name" value="Carb_kinase"/>
    <property type="match status" value="1"/>
</dbReference>
<evidence type="ECO:0000256" key="4">
    <source>
        <dbReference type="ARBA" id="ARBA00009524"/>
    </source>
</evidence>
<evidence type="ECO:0000256" key="8">
    <source>
        <dbReference type="ARBA" id="ARBA00022857"/>
    </source>
</evidence>
<dbReference type="Pfam" id="PF03853">
    <property type="entry name" value="YjeF_N"/>
    <property type="match status" value="1"/>
</dbReference>
<dbReference type="GO" id="GO:0052856">
    <property type="term" value="F:NAD(P)HX epimerase activity"/>
    <property type="evidence" value="ECO:0007669"/>
    <property type="project" value="UniProtKB-UniRule"/>
</dbReference>
<keyword evidence="7 17" id="KW-0067">ATP-binding</keyword>
<evidence type="ECO:0000256" key="16">
    <source>
        <dbReference type="ARBA" id="ARBA00049209"/>
    </source>
</evidence>
<keyword evidence="13" id="KW-0511">Multifunctional enzyme</keyword>
<comment type="similarity">
    <text evidence="17">Belongs to the NnrD/CARKD family.</text>
</comment>
<comment type="function">
    <text evidence="14 19">Bifunctional enzyme that catalyzes the epimerization of the S- and R-forms of NAD(P)HX and the dehydration of the S-form of NAD(P)HX at the expense of ADP, which is converted to AMP. This allows the repair of both epimers of NAD(P)HX, a damaged form of NAD(P)H that is a result of enzymatic or heat-dependent hydration.</text>
</comment>
<gene>
    <name evidence="17" type="primary">nnrD</name>
    <name evidence="18" type="synonym">nnrE</name>
    <name evidence="22" type="ORF">AAW00_02925</name>
</gene>
<evidence type="ECO:0000256" key="13">
    <source>
        <dbReference type="ARBA" id="ARBA00023268"/>
    </source>
</evidence>
<dbReference type="GO" id="GO:0052855">
    <property type="term" value="F:ADP-dependent NAD(P)H-hydrate dehydratase activity"/>
    <property type="evidence" value="ECO:0007669"/>
    <property type="project" value="UniProtKB-UniRule"/>
</dbReference>
<keyword evidence="10 17" id="KW-0520">NAD</keyword>
<feature type="binding site" evidence="18">
    <location>
        <begin position="105"/>
        <end position="111"/>
    </location>
    <ligand>
        <name>(6S)-NADPHX</name>
        <dbReference type="ChEBI" id="CHEBI:64076"/>
    </ligand>
</feature>
<keyword evidence="8 17" id="KW-0521">NADP</keyword>
<dbReference type="NCBIfam" id="TIGR00196">
    <property type="entry name" value="yjeF_cterm"/>
    <property type="match status" value="1"/>
</dbReference>
<keyword evidence="23" id="KW-1185">Reference proteome</keyword>
<dbReference type="InterPro" id="IPR029056">
    <property type="entry name" value="Ribokinase-like"/>
</dbReference>
<dbReference type="SUPFAM" id="SSF53613">
    <property type="entry name" value="Ribokinase-like"/>
    <property type="match status" value="1"/>
</dbReference>
<dbReference type="InterPro" id="IPR036652">
    <property type="entry name" value="YjeF_N_dom_sf"/>
</dbReference>
<dbReference type="HAMAP" id="MF_01965">
    <property type="entry name" value="NADHX_dehydratase"/>
    <property type="match status" value="1"/>
</dbReference>
<keyword evidence="22" id="KW-0808">Transferase</keyword>
<dbReference type="STRING" id="1581420.AAW00_02925"/>
<comment type="caution">
    <text evidence="17">Lacks conserved residue(s) required for the propagation of feature annotation.</text>
</comment>
<evidence type="ECO:0000256" key="7">
    <source>
        <dbReference type="ARBA" id="ARBA00022840"/>
    </source>
</evidence>
<dbReference type="Gene3D" id="3.40.1190.20">
    <property type="match status" value="1"/>
</dbReference>
<dbReference type="PANTHER" id="PTHR12592:SF0">
    <property type="entry name" value="ATP-DEPENDENT (S)-NAD(P)H-HYDRATE DEHYDRATASE"/>
    <property type="match status" value="1"/>
</dbReference>
<feature type="binding site" evidence="18">
    <location>
        <begin position="47"/>
        <end position="51"/>
    </location>
    <ligand>
        <name>(6S)-NADPHX</name>
        <dbReference type="ChEBI" id="CHEBI:64076"/>
    </ligand>
</feature>
<name>A0A0G9MZ86_9SPHN</name>
<evidence type="ECO:0000256" key="6">
    <source>
        <dbReference type="ARBA" id="ARBA00022741"/>
    </source>
</evidence>
<comment type="catalytic activity">
    <reaction evidence="2 18 19">
        <text>(6R)-NADPHX = (6S)-NADPHX</text>
        <dbReference type="Rhea" id="RHEA:32227"/>
        <dbReference type="ChEBI" id="CHEBI:64076"/>
        <dbReference type="ChEBI" id="CHEBI:64077"/>
        <dbReference type="EC" id="5.1.99.6"/>
    </reaction>
</comment>
<feature type="binding site" evidence="18">
    <location>
        <position position="137"/>
    </location>
    <ligand>
        <name>K(+)</name>
        <dbReference type="ChEBI" id="CHEBI:29103"/>
    </ligand>
</feature>
<dbReference type="GO" id="GO:0110051">
    <property type="term" value="P:metabolite repair"/>
    <property type="evidence" value="ECO:0007669"/>
    <property type="project" value="TreeGrafter"/>
</dbReference>
<dbReference type="PANTHER" id="PTHR12592">
    <property type="entry name" value="ATP-DEPENDENT (S)-NAD(P)H-HYDRATE DEHYDRATASE FAMILY MEMBER"/>
    <property type="match status" value="1"/>
</dbReference>
<comment type="catalytic activity">
    <reaction evidence="1 18 19">
        <text>(6R)-NADHX = (6S)-NADHX</text>
        <dbReference type="Rhea" id="RHEA:32215"/>
        <dbReference type="ChEBI" id="CHEBI:64074"/>
        <dbReference type="ChEBI" id="CHEBI:64075"/>
        <dbReference type="EC" id="5.1.99.6"/>
    </reaction>
</comment>
<feature type="binding site" evidence="17">
    <location>
        <position position="226"/>
    </location>
    <ligand>
        <name>(6S)-NADPHX</name>
        <dbReference type="ChEBI" id="CHEBI:64076"/>
    </ligand>
</feature>
<dbReference type="EC" id="5.1.99.6" evidence="19"/>
<dbReference type="PATRIC" id="fig|1581420.6.peg.589"/>
<evidence type="ECO:0000256" key="14">
    <source>
        <dbReference type="ARBA" id="ARBA00025153"/>
    </source>
</evidence>
<proteinExistence type="inferred from homology"/>
<feature type="binding site" evidence="17">
    <location>
        <position position="393"/>
    </location>
    <ligand>
        <name>AMP</name>
        <dbReference type="ChEBI" id="CHEBI:456215"/>
    </ligand>
</feature>
<reference evidence="22 23" key="1">
    <citation type="submission" date="2015-04" db="EMBL/GenBank/DDBJ databases">
        <title>The draft genome sequence of Erythrobacter luteus KA37.</title>
        <authorList>
            <person name="Zhuang L."/>
            <person name="Liu Y."/>
            <person name="Shao Z."/>
        </authorList>
    </citation>
    <scope>NUCLEOTIDE SEQUENCE [LARGE SCALE GENOMIC DNA]</scope>
    <source>
        <strain evidence="22 23">KA37</strain>
    </source>
</reference>
<feature type="domain" description="YjeF C-terminal" evidence="20">
    <location>
        <begin position="193"/>
        <end position="448"/>
    </location>
</feature>
<comment type="similarity">
    <text evidence="18">Belongs to the NnrE/AIBP family.</text>
</comment>
<dbReference type="EMBL" id="LBHB01000001">
    <property type="protein sequence ID" value="KLE36061.1"/>
    <property type="molecule type" value="Genomic_DNA"/>
</dbReference>
<protein>
    <recommendedName>
        <fullName evidence="19">Bifunctional NAD(P)H-hydrate repair enzyme</fullName>
    </recommendedName>
    <alternativeName>
        <fullName evidence="19">Nicotinamide nucleotide repair protein</fullName>
    </alternativeName>
    <domain>
        <recommendedName>
            <fullName evidence="19">ADP-dependent (S)-NAD(P)H-hydrate dehydratase</fullName>
            <ecNumber evidence="19">4.2.1.136</ecNumber>
        </recommendedName>
        <alternativeName>
            <fullName evidence="19">ADP-dependent NAD(P)HX dehydratase</fullName>
        </alternativeName>
    </domain>
    <domain>
        <recommendedName>
            <fullName evidence="19">NAD(P)H-hydrate epimerase</fullName>
            <ecNumber evidence="19">5.1.99.6</ecNumber>
        </recommendedName>
    </domain>
</protein>
<keyword evidence="12 17" id="KW-0456">Lyase</keyword>
<evidence type="ECO:0000256" key="3">
    <source>
        <dbReference type="ARBA" id="ARBA00006001"/>
    </source>
</evidence>
<sequence length="449" mass="45960">MRAAEAALIEGGESAESLMERAGQGAADWVWRLSGGRSVTVLCGPGNNGGDGYVIARELEARGSAVSVVAPLDPATDAARKARAAWGGRPVATAKGDVLVDCLLGTGLSRPLSDEHARLMEELAAAHEQRIAVDLPSGVDSDTGALLNDGLPQYDVTVALGAWKRAHWLMPASERMGERRLVEIGVGDAGSGVALATPPSLSPPAMDAHKYSRGLLLVVGGKMVGAALLAARAAQHAGAGYVKLLSEHSHPALPADLVHDDGDPAEALADERVRAVLIGPGLGRGDAARRALEAVLQRGVPCVLDADALVLLTPAMLPSDCSHILVTPHAGELAKLCEAFAITDGPKLELARELAQVTGMTVLAKGPDNVLASPEHALLFPPAPRWLSTAGTGDVLAGLAASRMATGDTPMAAGGAAVVLHSEAARQLGPVFSAGELVGAVRAAYARFL</sequence>
<comment type="function">
    <text evidence="17">Catalyzes the dehydration of the S-form of NAD(P)HX at the expense of ADP, which is converted to AMP. Together with NAD(P)HX epimerase, which catalyzes the epimerization of the S- and R-forms, the enzyme allows the repair of both epimers of NAD(P)HX, a damaged form of NAD(P)H that is a result of enzymatic or heat-dependent hydration.</text>
</comment>
<evidence type="ECO:0000313" key="22">
    <source>
        <dbReference type="EMBL" id="KLE36061.1"/>
    </source>
</evidence>
<dbReference type="PIRSF" id="PIRSF017184">
    <property type="entry name" value="Nnr"/>
    <property type="match status" value="1"/>
</dbReference>
<dbReference type="InterPro" id="IPR004443">
    <property type="entry name" value="YjeF_N_dom"/>
</dbReference>
<dbReference type="Gene3D" id="3.40.50.10260">
    <property type="entry name" value="YjeF N-terminal domain"/>
    <property type="match status" value="1"/>
</dbReference>
<comment type="function">
    <text evidence="18">Catalyzes the epimerization of the S- and R-forms of NAD(P)HX, a damaged form of NAD(P)H that is a result of enzymatic or heat-dependent hydration. This is a prerequisite for the S-specific NAD(P)H-hydrate dehydratase to allow the repair of both epimers of NAD(P)HX.</text>
</comment>
<comment type="cofactor">
    <cofactor evidence="17">
        <name>Mg(2+)</name>
        <dbReference type="ChEBI" id="CHEBI:18420"/>
    </cofactor>
</comment>
<feature type="binding site" evidence="17">
    <location>
        <position position="281"/>
    </location>
    <ligand>
        <name>(6S)-NADPHX</name>
        <dbReference type="ChEBI" id="CHEBI:64076"/>
    </ligand>
</feature>
<dbReference type="InterPro" id="IPR030677">
    <property type="entry name" value="Nnr"/>
</dbReference>
<organism evidence="22 23">
    <name type="scientific">Aurantiacibacter luteus</name>
    <dbReference type="NCBI Taxonomy" id="1581420"/>
    <lineage>
        <taxon>Bacteria</taxon>
        <taxon>Pseudomonadati</taxon>
        <taxon>Pseudomonadota</taxon>
        <taxon>Alphaproteobacteria</taxon>
        <taxon>Sphingomonadales</taxon>
        <taxon>Erythrobacteraceae</taxon>
        <taxon>Aurantiacibacter</taxon>
    </lineage>
</organism>
<evidence type="ECO:0000256" key="11">
    <source>
        <dbReference type="ARBA" id="ARBA00023235"/>
    </source>
</evidence>
<dbReference type="PROSITE" id="PS51383">
    <property type="entry name" value="YJEF_C_3"/>
    <property type="match status" value="1"/>
</dbReference>
<dbReference type="SUPFAM" id="SSF64153">
    <property type="entry name" value="YjeF N-terminal domain-like"/>
    <property type="match status" value="1"/>
</dbReference>
<dbReference type="GO" id="GO:0016301">
    <property type="term" value="F:kinase activity"/>
    <property type="evidence" value="ECO:0007669"/>
    <property type="project" value="UniProtKB-KW"/>
</dbReference>
<evidence type="ECO:0000313" key="23">
    <source>
        <dbReference type="Proteomes" id="UP000053464"/>
    </source>
</evidence>
<keyword evidence="22" id="KW-0418">Kinase</keyword>
<dbReference type="CDD" id="cd01171">
    <property type="entry name" value="YXKO-related"/>
    <property type="match status" value="1"/>
</dbReference>
<evidence type="ECO:0000256" key="9">
    <source>
        <dbReference type="ARBA" id="ARBA00022958"/>
    </source>
</evidence>
<evidence type="ECO:0000256" key="18">
    <source>
        <dbReference type="HAMAP-Rule" id="MF_01966"/>
    </source>
</evidence>
<evidence type="ECO:0000256" key="10">
    <source>
        <dbReference type="ARBA" id="ARBA00023027"/>
    </source>
</evidence>
<evidence type="ECO:0000256" key="5">
    <source>
        <dbReference type="ARBA" id="ARBA00022723"/>
    </source>
</evidence>
<dbReference type="NCBIfam" id="TIGR00197">
    <property type="entry name" value="yjeF_nterm"/>
    <property type="match status" value="1"/>
</dbReference>
<dbReference type="GO" id="GO:0005524">
    <property type="term" value="F:ATP binding"/>
    <property type="evidence" value="ECO:0007669"/>
    <property type="project" value="UniProtKB-UniRule"/>
</dbReference>
<evidence type="ECO:0000256" key="19">
    <source>
        <dbReference type="PIRNR" id="PIRNR017184"/>
    </source>
</evidence>
<evidence type="ECO:0000259" key="21">
    <source>
        <dbReference type="PROSITE" id="PS51385"/>
    </source>
</evidence>
<comment type="similarity">
    <text evidence="4 19">In the C-terminal section; belongs to the NnrD/CARKD family.</text>
</comment>
<keyword evidence="9 18" id="KW-0630">Potassium</keyword>
<comment type="catalytic activity">
    <reaction evidence="15 17 19">
        <text>(6S)-NADHX + ADP = AMP + phosphate + NADH + H(+)</text>
        <dbReference type="Rhea" id="RHEA:32223"/>
        <dbReference type="ChEBI" id="CHEBI:15378"/>
        <dbReference type="ChEBI" id="CHEBI:43474"/>
        <dbReference type="ChEBI" id="CHEBI:57945"/>
        <dbReference type="ChEBI" id="CHEBI:64074"/>
        <dbReference type="ChEBI" id="CHEBI:456215"/>
        <dbReference type="ChEBI" id="CHEBI:456216"/>
        <dbReference type="EC" id="4.2.1.136"/>
    </reaction>
</comment>
<comment type="caution">
    <text evidence="22">The sequence shown here is derived from an EMBL/GenBank/DDBJ whole genome shotgun (WGS) entry which is preliminary data.</text>
</comment>
<feature type="domain" description="YjeF N-terminal" evidence="21">
    <location>
        <begin position="1"/>
        <end position="192"/>
    </location>
</feature>
<comment type="cofactor">
    <cofactor evidence="18 19">
        <name>K(+)</name>
        <dbReference type="ChEBI" id="CHEBI:29103"/>
    </cofactor>
    <text evidence="18 19">Binds 1 potassium ion per subunit.</text>
</comment>
<evidence type="ECO:0000259" key="20">
    <source>
        <dbReference type="PROSITE" id="PS51383"/>
    </source>
</evidence>
<dbReference type="AlphaFoldDB" id="A0A0G9MZ86"/>
<feature type="binding site" evidence="18">
    <location>
        <position position="101"/>
    </location>
    <ligand>
        <name>K(+)</name>
        <dbReference type="ChEBI" id="CHEBI:29103"/>
    </ligand>
</feature>
<feature type="binding site" evidence="18">
    <location>
        <position position="48"/>
    </location>
    <ligand>
        <name>K(+)</name>
        <dbReference type="ChEBI" id="CHEBI:29103"/>
    </ligand>
</feature>
<evidence type="ECO:0000256" key="1">
    <source>
        <dbReference type="ARBA" id="ARBA00000013"/>
    </source>
</evidence>
<dbReference type="Proteomes" id="UP000053464">
    <property type="component" value="Unassembled WGS sequence"/>
</dbReference>
<feature type="binding site" evidence="17">
    <location>
        <position position="394"/>
    </location>
    <ligand>
        <name>(6S)-NADPHX</name>
        <dbReference type="ChEBI" id="CHEBI:64076"/>
    </ligand>
</feature>